<protein>
    <submittedName>
        <fullName evidence="1">Uncharacterized protein</fullName>
    </submittedName>
</protein>
<evidence type="ECO:0000313" key="1">
    <source>
        <dbReference type="EMBL" id="EOQ17627.1"/>
    </source>
</evidence>
<sequence length="115" mass="13769">MNSNMTKMDFQNKLILIYFNSEEHDYNPFEIMKLLKVNYKGFYERLDCLIKEGYLKKVKANIEISELGINYLYQNYLSNVNLLSLVSETNTKLDRVKEESKEIVYIPKDFHKKLK</sequence>
<evidence type="ECO:0000313" key="2">
    <source>
        <dbReference type="Proteomes" id="UP000014028"/>
    </source>
</evidence>
<accession>A0A9W5RA87</accession>
<name>A0A9W5RA87_BACCE</name>
<dbReference type="EMBL" id="AHFK01000028">
    <property type="protein sequence ID" value="EOQ17627.1"/>
    <property type="molecule type" value="Genomic_DNA"/>
</dbReference>
<dbReference type="Proteomes" id="UP000014028">
    <property type="component" value="Unassembled WGS sequence"/>
</dbReference>
<reference evidence="1 2" key="1">
    <citation type="submission" date="2012-12" db="EMBL/GenBank/DDBJ databases">
        <title>The Genome Sequence of Bacillus cereus VD184.</title>
        <authorList>
            <consortium name="The Broad Institute Genome Sequencing Platform"/>
            <consortium name="The Broad Institute Genome Sequencing Center for Infectious Disease"/>
            <person name="Feldgarden M."/>
            <person name="Van der Auwera G.A."/>
            <person name="Mahillon J."/>
            <person name="Duprez V."/>
            <person name="Timmery S."/>
            <person name="Mattelet C."/>
            <person name="Dierick K."/>
            <person name="Sun M."/>
            <person name="Yu Z."/>
            <person name="Zhu L."/>
            <person name="Hu X."/>
            <person name="Shank E.B."/>
            <person name="Swiecicka I."/>
            <person name="Hansen B.M."/>
            <person name="Andrup L."/>
            <person name="Walker B."/>
            <person name="Young S.K."/>
            <person name="Zeng Q."/>
            <person name="Gargeya S."/>
            <person name="Fitzgerald M."/>
            <person name="Haas B."/>
            <person name="Abouelleil A."/>
            <person name="Alvarado L."/>
            <person name="Arachchi H.M."/>
            <person name="Berlin A.M."/>
            <person name="Chapman S.B."/>
            <person name="Dewar J."/>
            <person name="Goldberg J."/>
            <person name="Griggs A."/>
            <person name="Gujja S."/>
            <person name="Hansen M."/>
            <person name="Howarth C."/>
            <person name="Imamovic A."/>
            <person name="Larimer J."/>
            <person name="McCowan C."/>
            <person name="Murphy C."/>
            <person name="Neiman D."/>
            <person name="Pearson M."/>
            <person name="Priest M."/>
            <person name="Roberts A."/>
            <person name="Saif S."/>
            <person name="Shea T."/>
            <person name="Sisk P."/>
            <person name="Sykes S."/>
            <person name="Wortman J."/>
            <person name="Nusbaum C."/>
            <person name="Birren B."/>
        </authorList>
    </citation>
    <scope>NUCLEOTIDE SEQUENCE [LARGE SCALE GENOMIC DNA]</scope>
    <source>
        <strain evidence="1 2">VD184</strain>
    </source>
</reference>
<organism evidence="1 2">
    <name type="scientific">Bacillus cereus VD184</name>
    <dbReference type="NCBI Taxonomy" id="1053242"/>
    <lineage>
        <taxon>Bacteria</taxon>
        <taxon>Bacillati</taxon>
        <taxon>Bacillota</taxon>
        <taxon>Bacilli</taxon>
        <taxon>Bacillales</taxon>
        <taxon>Bacillaceae</taxon>
        <taxon>Bacillus</taxon>
        <taxon>Bacillus cereus group</taxon>
    </lineage>
</organism>
<comment type="caution">
    <text evidence="1">The sequence shown here is derived from an EMBL/GenBank/DDBJ whole genome shotgun (WGS) entry which is preliminary data.</text>
</comment>
<dbReference type="AlphaFoldDB" id="A0A9W5RA87"/>
<proteinExistence type="predicted"/>
<dbReference type="RefSeq" id="WP_016122012.1">
    <property type="nucleotide sequence ID" value="NZ_KB976825.1"/>
</dbReference>
<gene>
    <name evidence="1" type="ORF">IKC_01618</name>
</gene>
<dbReference type="GeneID" id="301200912"/>